<dbReference type="Gene3D" id="2.20.70.10">
    <property type="match status" value="1"/>
</dbReference>
<evidence type="ECO:0000313" key="4">
    <source>
        <dbReference type="RefSeq" id="XP_033572126.1"/>
    </source>
</evidence>
<dbReference type="SMART" id="SM00456">
    <property type="entry name" value="WW"/>
    <property type="match status" value="1"/>
</dbReference>
<organism evidence="2">
    <name type="scientific">Mytilinidion resinicola</name>
    <dbReference type="NCBI Taxonomy" id="574789"/>
    <lineage>
        <taxon>Eukaryota</taxon>
        <taxon>Fungi</taxon>
        <taxon>Dikarya</taxon>
        <taxon>Ascomycota</taxon>
        <taxon>Pezizomycotina</taxon>
        <taxon>Dothideomycetes</taxon>
        <taxon>Pleosporomycetidae</taxon>
        <taxon>Mytilinidiales</taxon>
        <taxon>Mytilinidiaceae</taxon>
        <taxon>Mytilinidion</taxon>
    </lineage>
</organism>
<evidence type="ECO:0000313" key="3">
    <source>
        <dbReference type="Proteomes" id="UP000504636"/>
    </source>
</evidence>
<dbReference type="EMBL" id="MU003710">
    <property type="protein sequence ID" value="KAF2805162.1"/>
    <property type="molecule type" value="Genomic_DNA"/>
</dbReference>
<evidence type="ECO:0000313" key="2">
    <source>
        <dbReference type="EMBL" id="KAF2805162.1"/>
    </source>
</evidence>
<dbReference type="RefSeq" id="XP_033572126.1">
    <property type="nucleotide sequence ID" value="XM_033712458.1"/>
</dbReference>
<proteinExistence type="predicted"/>
<dbReference type="SUPFAM" id="SSF51045">
    <property type="entry name" value="WW domain"/>
    <property type="match status" value="1"/>
</dbReference>
<dbReference type="GeneID" id="54453351"/>
<sequence>MKLVSKQIQLDLDGIWNGSLNVEVRPEPVVKPEPSSRTIERIQDLMDHVHSDPTPEGWQRKEISNGSSYFTSAAGKETIVCTPSPKSTQKLVGSDAHIEPDLGLPSGWDQRTTEAGKIYYMDHRNRLTQWVPPSDKGLS</sequence>
<dbReference type="InterPro" id="IPR001202">
    <property type="entry name" value="WW_dom"/>
</dbReference>
<dbReference type="Proteomes" id="UP000504636">
    <property type="component" value="Unplaced"/>
</dbReference>
<reference evidence="4" key="3">
    <citation type="submission" date="2025-04" db="UniProtKB">
        <authorList>
            <consortium name="RefSeq"/>
        </authorList>
    </citation>
    <scope>IDENTIFICATION</scope>
    <source>
        <strain evidence="4">CBS 304.34</strain>
    </source>
</reference>
<protein>
    <recommendedName>
        <fullName evidence="1">WW domain-containing protein</fullName>
    </recommendedName>
</protein>
<dbReference type="OrthoDB" id="3045089at2759"/>
<accession>A0A6A6Y8L4</accession>
<reference evidence="4" key="2">
    <citation type="submission" date="2020-04" db="EMBL/GenBank/DDBJ databases">
        <authorList>
            <consortium name="NCBI Genome Project"/>
        </authorList>
    </citation>
    <scope>NUCLEOTIDE SEQUENCE</scope>
    <source>
        <strain evidence="4">CBS 304.34</strain>
    </source>
</reference>
<gene>
    <name evidence="2 4" type="ORF">BDZ99DRAFT_114431</name>
</gene>
<dbReference type="AlphaFoldDB" id="A0A6A6Y8L4"/>
<dbReference type="CDD" id="cd00201">
    <property type="entry name" value="WW"/>
    <property type="match status" value="1"/>
</dbReference>
<keyword evidence="3" id="KW-1185">Reference proteome</keyword>
<dbReference type="PROSITE" id="PS50020">
    <property type="entry name" value="WW_DOMAIN_2"/>
    <property type="match status" value="1"/>
</dbReference>
<dbReference type="Pfam" id="PF00397">
    <property type="entry name" value="WW"/>
    <property type="match status" value="1"/>
</dbReference>
<name>A0A6A6Y8L4_9PEZI</name>
<dbReference type="PROSITE" id="PS01159">
    <property type="entry name" value="WW_DOMAIN_1"/>
    <property type="match status" value="1"/>
</dbReference>
<reference evidence="2 4" key="1">
    <citation type="journal article" date="2020" name="Stud. Mycol.">
        <title>101 Dothideomycetes genomes: a test case for predicting lifestyles and emergence of pathogens.</title>
        <authorList>
            <person name="Haridas S."/>
            <person name="Albert R."/>
            <person name="Binder M."/>
            <person name="Bloem J."/>
            <person name="Labutti K."/>
            <person name="Salamov A."/>
            <person name="Andreopoulos B."/>
            <person name="Baker S."/>
            <person name="Barry K."/>
            <person name="Bills G."/>
            <person name="Bluhm B."/>
            <person name="Cannon C."/>
            <person name="Castanera R."/>
            <person name="Culley D."/>
            <person name="Daum C."/>
            <person name="Ezra D."/>
            <person name="Gonzalez J."/>
            <person name="Henrissat B."/>
            <person name="Kuo A."/>
            <person name="Liang C."/>
            <person name="Lipzen A."/>
            <person name="Lutzoni F."/>
            <person name="Magnuson J."/>
            <person name="Mondo S."/>
            <person name="Nolan M."/>
            <person name="Ohm R."/>
            <person name="Pangilinan J."/>
            <person name="Park H.-J."/>
            <person name="Ramirez L."/>
            <person name="Alfaro M."/>
            <person name="Sun H."/>
            <person name="Tritt A."/>
            <person name="Yoshinaga Y."/>
            <person name="Zwiers L.-H."/>
            <person name="Turgeon B."/>
            <person name="Goodwin S."/>
            <person name="Spatafora J."/>
            <person name="Crous P."/>
            <person name="Grigoriev I."/>
        </authorList>
    </citation>
    <scope>NUCLEOTIDE SEQUENCE</scope>
    <source>
        <strain evidence="2 4">CBS 304.34</strain>
    </source>
</reference>
<dbReference type="InterPro" id="IPR036020">
    <property type="entry name" value="WW_dom_sf"/>
</dbReference>
<evidence type="ECO:0000259" key="1">
    <source>
        <dbReference type="PROSITE" id="PS50020"/>
    </source>
</evidence>
<feature type="domain" description="WW" evidence="1">
    <location>
        <begin position="102"/>
        <end position="135"/>
    </location>
</feature>